<dbReference type="OrthoDB" id="5242544at2"/>
<dbReference type="InterPro" id="IPR000792">
    <property type="entry name" value="Tscrpt_reg_LuxR_C"/>
</dbReference>
<evidence type="ECO:0000259" key="2">
    <source>
        <dbReference type="PROSITE" id="PS50006"/>
    </source>
</evidence>
<name>A0A2T4UNB9_9ACTN</name>
<dbReference type="Gene3D" id="1.10.10.10">
    <property type="entry name" value="Winged helix-like DNA-binding domain superfamily/Winged helix DNA-binding domain"/>
    <property type="match status" value="1"/>
</dbReference>
<dbReference type="CDD" id="cd00060">
    <property type="entry name" value="FHA"/>
    <property type="match status" value="1"/>
</dbReference>
<feature type="domain" description="FHA" evidence="2">
    <location>
        <begin position="49"/>
        <end position="100"/>
    </location>
</feature>
<dbReference type="InterPro" id="IPR016032">
    <property type="entry name" value="Sig_transdc_resp-reg_C-effctor"/>
</dbReference>
<sequence length="229" mass="24269">MRAVALGPYQLTASELSAVLAADRGGVPYLAYRAGDARLVLHALDGDLVTIGRAVENDVTVDWDPEVSRSHARLERVAARWTVVDDGLSRNGTFVGPDRVTGRRALEPGDLVRVGRTVLVVRAPAQQAVETVQAQDTAGAAKLTPAEHRVLVALCRPWAAASGGVASPASNQEIADELVLSIPGVKTQLRSLFQKLGVEELPQNRKRAELARRALATGLVRAADLAPPG</sequence>
<evidence type="ECO:0000313" key="4">
    <source>
        <dbReference type="Proteomes" id="UP000240739"/>
    </source>
</evidence>
<dbReference type="InterPro" id="IPR008984">
    <property type="entry name" value="SMAD_FHA_dom_sf"/>
</dbReference>
<dbReference type="AlphaFoldDB" id="A0A2T4UNB9"/>
<keyword evidence="1" id="KW-0597">Phosphoprotein</keyword>
<dbReference type="SUPFAM" id="SSF46894">
    <property type="entry name" value="C-terminal effector domain of the bipartite response regulators"/>
    <property type="match status" value="1"/>
</dbReference>
<gene>
    <name evidence="3" type="ORF">C7Y72_04745</name>
</gene>
<dbReference type="EMBL" id="PYYB01000001">
    <property type="protein sequence ID" value="PTL60714.1"/>
    <property type="molecule type" value="Genomic_DNA"/>
</dbReference>
<dbReference type="Gene3D" id="2.60.200.20">
    <property type="match status" value="1"/>
</dbReference>
<dbReference type="PROSITE" id="PS50006">
    <property type="entry name" value="FHA_DOMAIN"/>
    <property type="match status" value="1"/>
</dbReference>
<dbReference type="Pfam" id="PF00498">
    <property type="entry name" value="FHA"/>
    <property type="match status" value="1"/>
</dbReference>
<protein>
    <submittedName>
        <fullName evidence="3">LuxR family transcriptional regulator</fullName>
    </submittedName>
</protein>
<dbReference type="GO" id="GO:0003677">
    <property type="term" value="F:DNA binding"/>
    <property type="evidence" value="ECO:0007669"/>
    <property type="project" value="InterPro"/>
</dbReference>
<proteinExistence type="predicted"/>
<accession>A0A2T4UNB9</accession>
<dbReference type="Proteomes" id="UP000240739">
    <property type="component" value="Unassembled WGS sequence"/>
</dbReference>
<evidence type="ECO:0000256" key="1">
    <source>
        <dbReference type="ARBA" id="ARBA00022553"/>
    </source>
</evidence>
<evidence type="ECO:0000313" key="3">
    <source>
        <dbReference type="EMBL" id="PTL60714.1"/>
    </source>
</evidence>
<reference evidence="3 4" key="1">
    <citation type="submission" date="2018-03" db="EMBL/GenBank/DDBJ databases">
        <title>Aquarubrobacter algicola gen. nov., sp. nov., a novel actinobacterium isolated from shallow eutrophic lake during the end of cyanobacterial harmful algal blooms.</title>
        <authorList>
            <person name="Chun S.J."/>
        </authorList>
    </citation>
    <scope>NUCLEOTIDE SEQUENCE [LARGE SCALE GENOMIC DNA]</scope>
    <source>
        <strain evidence="3 4">Seoho-28</strain>
    </source>
</reference>
<dbReference type="SMART" id="SM00421">
    <property type="entry name" value="HTH_LUXR"/>
    <property type="match status" value="1"/>
</dbReference>
<dbReference type="InterPro" id="IPR000253">
    <property type="entry name" value="FHA_dom"/>
</dbReference>
<dbReference type="InterPro" id="IPR036388">
    <property type="entry name" value="WH-like_DNA-bd_sf"/>
</dbReference>
<comment type="caution">
    <text evidence="3">The sequence shown here is derived from an EMBL/GenBank/DDBJ whole genome shotgun (WGS) entry which is preliminary data.</text>
</comment>
<dbReference type="GO" id="GO:0006355">
    <property type="term" value="P:regulation of DNA-templated transcription"/>
    <property type="evidence" value="ECO:0007669"/>
    <property type="project" value="InterPro"/>
</dbReference>
<organism evidence="3 4">
    <name type="scientific">Paraconexibacter algicola</name>
    <dbReference type="NCBI Taxonomy" id="2133960"/>
    <lineage>
        <taxon>Bacteria</taxon>
        <taxon>Bacillati</taxon>
        <taxon>Actinomycetota</taxon>
        <taxon>Thermoleophilia</taxon>
        <taxon>Solirubrobacterales</taxon>
        <taxon>Paraconexibacteraceae</taxon>
        <taxon>Paraconexibacter</taxon>
    </lineage>
</organism>
<keyword evidence="4" id="KW-1185">Reference proteome</keyword>
<dbReference type="SUPFAM" id="SSF49879">
    <property type="entry name" value="SMAD/FHA domain"/>
    <property type="match status" value="1"/>
</dbReference>